<reference evidence="1 2" key="1">
    <citation type="submission" date="2023-10" db="EMBL/GenBank/DDBJ databases">
        <title>Genome-Wide Identification Analysis in wild type Solanum Pinnatisectum Reveals Some Genes Defensing Phytophthora Infestans.</title>
        <authorList>
            <person name="Sun C."/>
        </authorList>
    </citation>
    <scope>NUCLEOTIDE SEQUENCE [LARGE SCALE GENOMIC DNA]</scope>
    <source>
        <strain evidence="1">LQN</strain>
        <tissue evidence="1">Leaf</tissue>
    </source>
</reference>
<organism evidence="1 2">
    <name type="scientific">Solanum pinnatisectum</name>
    <name type="common">tansyleaf nightshade</name>
    <dbReference type="NCBI Taxonomy" id="50273"/>
    <lineage>
        <taxon>Eukaryota</taxon>
        <taxon>Viridiplantae</taxon>
        <taxon>Streptophyta</taxon>
        <taxon>Embryophyta</taxon>
        <taxon>Tracheophyta</taxon>
        <taxon>Spermatophyta</taxon>
        <taxon>Magnoliopsida</taxon>
        <taxon>eudicotyledons</taxon>
        <taxon>Gunneridae</taxon>
        <taxon>Pentapetalae</taxon>
        <taxon>asterids</taxon>
        <taxon>lamiids</taxon>
        <taxon>Solanales</taxon>
        <taxon>Solanaceae</taxon>
        <taxon>Solanoideae</taxon>
        <taxon>Solaneae</taxon>
        <taxon>Solanum</taxon>
    </lineage>
</organism>
<accession>A0AAV9K9D5</accession>
<evidence type="ECO:0000313" key="1">
    <source>
        <dbReference type="EMBL" id="KAK4708702.1"/>
    </source>
</evidence>
<proteinExistence type="predicted"/>
<comment type="caution">
    <text evidence="1">The sequence shown here is derived from an EMBL/GenBank/DDBJ whole genome shotgun (WGS) entry which is preliminary data.</text>
</comment>
<dbReference type="AlphaFoldDB" id="A0AAV9K9D5"/>
<evidence type="ECO:0000313" key="2">
    <source>
        <dbReference type="Proteomes" id="UP001311915"/>
    </source>
</evidence>
<protein>
    <recommendedName>
        <fullName evidence="3">RNase H type-1 domain-containing protein</fullName>
    </recommendedName>
</protein>
<dbReference type="EMBL" id="JAWPEI010000012">
    <property type="protein sequence ID" value="KAK4708702.1"/>
    <property type="molecule type" value="Genomic_DNA"/>
</dbReference>
<name>A0AAV9K9D5_9SOLN</name>
<evidence type="ECO:0008006" key="3">
    <source>
        <dbReference type="Google" id="ProtNLM"/>
    </source>
</evidence>
<keyword evidence="2" id="KW-1185">Reference proteome</keyword>
<gene>
    <name evidence="1" type="ORF">R3W88_029627</name>
</gene>
<dbReference type="Proteomes" id="UP001311915">
    <property type="component" value="Unassembled WGS sequence"/>
</dbReference>
<sequence>MAIKEGLQYYSQGNFLRLIIEIDSLVIAWDIRHIQTMIMSHGEEVVHVLREGNSLADALTKSDCNPYLDRYRTELISRGGEYLEGLVVTLGGFFGDCHIGEAEIFFRH</sequence>